<gene>
    <name evidence="1" type="ORF">SAMN04487910_3331</name>
</gene>
<dbReference type="RefSeq" id="WP_091410556.1">
    <property type="nucleotide sequence ID" value="NZ_FOAB01000006.1"/>
</dbReference>
<name>A0A1H7T983_AQUAM</name>
<organism evidence="1 2">
    <name type="scientific">Aquimarina amphilecti</name>
    <dbReference type="NCBI Taxonomy" id="1038014"/>
    <lineage>
        <taxon>Bacteria</taxon>
        <taxon>Pseudomonadati</taxon>
        <taxon>Bacteroidota</taxon>
        <taxon>Flavobacteriia</taxon>
        <taxon>Flavobacteriales</taxon>
        <taxon>Flavobacteriaceae</taxon>
        <taxon>Aquimarina</taxon>
    </lineage>
</organism>
<accession>A0A1H7T983</accession>
<evidence type="ECO:0000313" key="1">
    <source>
        <dbReference type="EMBL" id="SEL81258.1"/>
    </source>
</evidence>
<keyword evidence="2" id="KW-1185">Reference proteome</keyword>
<reference evidence="1 2" key="1">
    <citation type="submission" date="2016-10" db="EMBL/GenBank/DDBJ databases">
        <authorList>
            <person name="de Groot N.N."/>
        </authorList>
    </citation>
    <scope>NUCLEOTIDE SEQUENCE [LARGE SCALE GENOMIC DNA]</scope>
    <source>
        <strain evidence="1 2">DSM 25232</strain>
    </source>
</reference>
<sequence>MRALIFIFSLFFLTNLNARFEDDDLQIAREGLVIVVVDFKDGDKIKMFEVETGDHILSKTRGQIDLSQLPSGRYLLENNKGKSVVIEKSEDDIVIEKELGTEYIVEYDSESMSGDNITVEEELEEYYLQSELNPLAITRNGDVITVSDFLEGDKIKLFEMIGKIHVLSKTTEVVDLTQLSTGKYILENDRGQSVVVEKFDVDLEFTETVAFN</sequence>
<dbReference type="EMBL" id="FOAB01000006">
    <property type="protein sequence ID" value="SEL81258.1"/>
    <property type="molecule type" value="Genomic_DNA"/>
</dbReference>
<dbReference type="OrthoDB" id="1162133at2"/>
<dbReference type="AlphaFoldDB" id="A0A1H7T983"/>
<dbReference type="Proteomes" id="UP000198521">
    <property type="component" value="Unassembled WGS sequence"/>
</dbReference>
<proteinExistence type="predicted"/>
<protein>
    <submittedName>
        <fullName evidence="1">Uncharacterized protein</fullName>
    </submittedName>
</protein>
<evidence type="ECO:0000313" key="2">
    <source>
        <dbReference type="Proteomes" id="UP000198521"/>
    </source>
</evidence>